<feature type="compositionally biased region" description="Acidic residues" evidence="6">
    <location>
        <begin position="114"/>
        <end position="133"/>
    </location>
</feature>
<dbReference type="InterPro" id="IPR036236">
    <property type="entry name" value="Znf_C2H2_sf"/>
</dbReference>
<feature type="compositionally biased region" description="Basic and acidic residues" evidence="6">
    <location>
        <begin position="273"/>
        <end position="282"/>
    </location>
</feature>
<name>A0A8H6X2A2_9AGAR</name>
<evidence type="ECO:0000256" key="5">
    <source>
        <dbReference type="PROSITE-ProRule" id="PRU00042"/>
    </source>
</evidence>
<keyword evidence="2" id="KW-0677">Repeat</keyword>
<evidence type="ECO:0000256" key="1">
    <source>
        <dbReference type="ARBA" id="ARBA00022723"/>
    </source>
</evidence>
<dbReference type="AlphaFoldDB" id="A0A8H6X2A2"/>
<dbReference type="EMBL" id="JACAZI010000031">
    <property type="protein sequence ID" value="KAF7332916.1"/>
    <property type="molecule type" value="Genomic_DNA"/>
</dbReference>
<feature type="compositionally biased region" description="Low complexity" evidence="6">
    <location>
        <begin position="193"/>
        <end position="258"/>
    </location>
</feature>
<evidence type="ECO:0000256" key="4">
    <source>
        <dbReference type="ARBA" id="ARBA00022833"/>
    </source>
</evidence>
<comment type="caution">
    <text evidence="8">The sequence shown here is derived from an EMBL/GenBank/DDBJ whole genome shotgun (WGS) entry which is preliminary data.</text>
</comment>
<organism evidence="8 9">
    <name type="scientific">Mycena venus</name>
    <dbReference type="NCBI Taxonomy" id="2733690"/>
    <lineage>
        <taxon>Eukaryota</taxon>
        <taxon>Fungi</taxon>
        <taxon>Dikarya</taxon>
        <taxon>Basidiomycota</taxon>
        <taxon>Agaricomycotina</taxon>
        <taxon>Agaricomycetes</taxon>
        <taxon>Agaricomycetidae</taxon>
        <taxon>Agaricales</taxon>
        <taxon>Marasmiineae</taxon>
        <taxon>Mycenaceae</taxon>
        <taxon>Mycena</taxon>
    </lineage>
</organism>
<dbReference type="PROSITE" id="PS50157">
    <property type="entry name" value="ZINC_FINGER_C2H2_2"/>
    <property type="match status" value="2"/>
</dbReference>
<dbReference type="GO" id="GO:0000981">
    <property type="term" value="F:DNA-binding transcription factor activity, RNA polymerase II-specific"/>
    <property type="evidence" value="ECO:0007669"/>
    <property type="project" value="TreeGrafter"/>
</dbReference>
<keyword evidence="1" id="KW-0479">Metal-binding</keyword>
<dbReference type="GO" id="GO:0000785">
    <property type="term" value="C:chromatin"/>
    <property type="evidence" value="ECO:0007669"/>
    <property type="project" value="TreeGrafter"/>
</dbReference>
<feature type="region of interest" description="Disordered" evidence="6">
    <location>
        <begin position="193"/>
        <end position="282"/>
    </location>
</feature>
<dbReference type="FunFam" id="3.30.160.60:FF:000100">
    <property type="entry name" value="Zinc finger 45-like"/>
    <property type="match status" value="1"/>
</dbReference>
<evidence type="ECO:0000256" key="2">
    <source>
        <dbReference type="ARBA" id="ARBA00022737"/>
    </source>
</evidence>
<dbReference type="PANTHER" id="PTHR14003">
    <property type="entry name" value="TRANSCRIPTIONAL REPRESSOR PROTEIN YY"/>
    <property type="match status" value="1"/>
</dbReference>
<dbReference type="OrthoDB" id="6077919at2759"/>
<feature type="compositionally biased region" description="Polar residues" evidence="6">
    <location>
        <begin position="70"/>
        <end position="83"/>
    </location>
</feature>
<sequence>MASTSTSTSYPSASVSLPSIHEMFPEHLMPRARPARPPASMFPRSHFGSPAPPPVSHLSFSFDVLKSDPRGSSLQHIASSRPSPAQHRRQALPAVRTQPPPSTRAHSLSGSSDGDAEMDVDGEDGEEGEDSAGAEEGKKHVCPTCAKRFNRPSSLRIHVNTHTGATPFRCPHPSCGRAFNVNSNMRRHFRNHASPSLASSASNSSNTSSPISPASSFNSPTSPSSYASSPPSTSWSPASTSSASRFSPKTPLSPLSLPHAWAPAPPKGMHGYSESDVRSERR</sequence>
<feature type="domain" description="C2H2-type" evidence="7">
    <location>
        <begin position="140"/>
        <end position="167"/>
    </location>
</feature>
<keyword evidence="3 5" id="KW-0863">Zinc-finger</keyword>
<gene>
    <name evidence="8" type="ORF">MVEN_02397400</name>
</gene>
<dbReference type="Gene3D" id="3.30.160.60">
    <property type="entry name" value="Classic Zinc Finger"/>
    <property type="match status" value="2"/>
</dbReference>
<proteinExistence type="predicted"/>
<dbReference type="GO" id="GO:0008270">
    <property type="term" value="F:zinc ion binding"/>
    <property type="evidence" value="ECO:0007669"/>
    <property type="project" value="UniProtKB-KW"/>
</dbReference>
<evidence type="ECO:0000256" key="6">
    <source>
        <dbReference type="SAM" id="MobiDB-lite"/>
    </source>
</evidence>
<keyword evidence="4" id="KW-0862">Zinc</keyword>
<feature type="domain" description="C2H2-type" evidence="7">
    <location>
        <begin position="168"/>
        <end position="197"/>
    </location>
</feature>
<protein>
    <submittedName>
        <fullName evidence="8">C2h2 conidiation transcription factor</fullName>
    </submittedName>
</protein>
<dbReference type="InterPro" id="IPR013087">
    <property type="entry name" value="Znf_C2H2_type"/>
</dbReference>
<keyword evidence="9" id="KW-1185">Reference proteome</keyword>
<evidence type="ECO:0000313" key="9">
    <source>
        <dbReference type="Proteomes" id="UP000620124"/>
    </source>
</evidence>
<evidence type="ECO:0000313" key="8">
    <source>
        <dbReference type="EMBL" id="KAF7332916.1"/>
    </source>
</evidence>
<dbReference type="GO" id="GO:0031519">
    <property type="term" value="C:PcG protein complex"/>
    <property type="evidence" value="ECO:0007669"/>
    <property type="project" value="TreeGrafter"/>
</dbReference>
<dbReference type="GO" id="GO:0000978">
    <property type="term" value="F:RNA polymerase II cis-regulatory region sequence-specific DNA binding"/>
    <property type="evidence" value="ECO:0007669"/>
    <property type="project" value="TreeGrafter"/>
</dbReference>
<dbReference type="PROSITE" id="PS00028">
    <property type="entry name" value="ZINC_FINGER_C2H2_1"/>
    <property type="match status" value="2"/>
</dbReference>
<dbReference type="SMART" id="SM00355">
    <property type="entry name" value="ZnF_C2H2"/>
    <property type="match status" value="2"/>
</dbReference>
<reference evidence="8" key="1">
    <citation type="submission" date="2020-05" db="EMBL/GenBank/DDBJ databases">
        <title>Mycena genomes resolve the evolution of fungal bioluminescence.</title>
        <authorList>
            <person name="Tsai I.J."/>
        </authorList>
    </citation>
    <scope>NUCLEOTIDE SEQUENCE</scope>
    <source>
        <strain evidence="8">CCC161011</strain>
    </source>
</reference>
<dbReference type="GO" id="GO:0005667">
    <property type="term" value="C:transcription regulator complex"/>
    <property type="evidence" value="ECO:0007669"/>
    <property type="project" value="TreeGrafter"/>
</dbReference>
<dbReference type="Pfam" id="PF00096">
    <property type="entry name" value="zf-C2H2"/>
    <property type="match status" value="2"/>
</dbReference>
<evidence type="ECO:0000259" key="7">
    <source>
        <dbReference type="PROSITE" id="PS50157"/>
    </source>
</evidence>
<dbReference type="Proteomes" id="UP000620124">
    <property type="component" value="Unassembled WGS sequence"/>
</dbReference>
<dbReference type="PANTHER" id="PTHR14003:SF20">
    <property type="entry name" value="FINGER DOMAIN PROTEIN, PUTATIVE (AFU_ORTHOLOGUE AFUA_4G10380)-RELATED"/>
    <property type="match status" value="1"/>
</dbReference>
<feature type="region of interest" description="Disordered" evidence="6">
    <location>
        <begin position="26"/>
        <end position="143"/>
    </location>
</feature>
<accession>A0A8H6X2A2</accession>
<dbReference type="SUPFAM" id="SSF57667">
    <property type="entry name" value="beta-beta-alpha zinc fingers"/>
    <property type="match status" value="1"/>
</dbReference>
<evidence type="ECO:0000256" key="3">
    <source>
        <dbReference type="ARBA" id="ARBA00022771"/>
    </source>
</evidence>